<proteinExistence type="predicted"/>
<feature type="region of interest" description="Disordered" evidence="1">
    <location>
        <begin position="71"/>
        <end position="95"/>
    </location>
</feature>
<name>A0A5J4V3F9_9EUKA</name>
<sequence length="300" mass="33547">KLSEEEEGLQPLAFLIPVLEELKNNGQGKLKNKAKKVLSILNDEGITAYSAGVKEKDEKIQQLENTNKRLEEDLRRKEEDKQNLKEENQKQKDEIEKLKLENEKLKPKLPQDLTFTNICADPQDFVSSTEGNGQVRITKKKDKHSTMSLSPVLENGVYALEAQFVDGGQGYNGIGIVRDSYNIPDSCAPWSAVDQAFYQNTLEYADSTYSGSIFDKGGQTAGNTNFTSNQIVKAEYDSEKGTLVFFCGGSQQPVYVTGIKEKIRFAISMCYTNSYCVIRSFKKLAAPTSGHVANEKSIQW</sequence>
<gene>
    <name evidence="2" type="ORF">EZS28_027882</name>
</gene>
<accession>A0A5J4V3F9</accession>
<feature type="non-terminal residue" evidence="2">
    <location>
        <position position="1"/>
    </location>
</feature>
<dbReference type="Proteomes" id="UP000324800">
    <property type="component" value="Unassembled WGS sequence"/>
</dbReference>
<dbReference type="AlphaFoldDB" id="A0A5J4V3F9"/>
<dbReference type="EMBL" id="SNRW01010419">
    <property type="protein sequence ID" value="KAA6376591.1"/>
    <property type="molecule type" value="Genomic_DNA"/>
</dbReference>
<reference evidence="2 3" key="1">
    <citation type="submission" date="2019-03" db="EMBL/GenBank/DDBJ databases">
        <title>Single cell metagenomics reveals metabolic interactions within the superorganism composed of flagellate Streblomastix strix and complex community of Bacteroidetes bacteria on its surface.</title>
        <authorList>
            <person name="Treitli S.C."/>
            <person name="Kolisko M."/>
            <person name="Husnik F."/>
            <person name="Keeling P."/>
            <person name="Hampl V."/>
        </authorList>
    </citation>
    <scope>NUCLEOTIDE SEQUENCE [LARGE SCALE GENOMIC DNA]</scope>
    <source>
        <strain evidence="2">ST1C</strain>
    </source>
</reference>
<evidence type="ECO:0008006" key="4">
    <source>
        <dbReference type="Google" id="ProtNLM"/>
    </source>
</evidence>
<comment type="caution">
    <text evidence="2">The sequence shown here is derived from an EMBL/GenBank/DDBJ whole genome shotgun (WGS) entry which is preliminary data.</text>
</comment>
<organism evidence="2 3">
    <name type="scientific">Streblomastix strix</name>
    <dbReference type="NCBI Taxonomy" id="222440"/>
    <lineage>
        <taxon>Eukaryota</taxon>
        <taxon>Metamonada</taxon>
        <taxon>Preaxostyla</taxon>
        <taxon>Oxymonadida</taxon>
        <taxon>Streblomastigidae</taxon>
        <taxon>Streblomastix</taxon>
    </lineage>
</organism>
<dbReference type="Gene3D" id="2.60.120.920">
    <property type="match status" value="1"/>
</dbReference>
<dbReference type="InterPro" id="IPR043136">
    <property type="entry name" value="B30.2/SPRY_sf"/>
</dbReference>
<evidence type="ECO:0000256" key="1">
    <source>
        <dbReference type="SAM" id="MobiDB-lite"/>
    </source>
</evidence>
<evidence type="ECO:0000313" key="3">
    <source>
        <dbReference type="Proteomes" id="UP000324800"/>
    </source>
</evidence>
<protein>
    <recommendedName>
        <fullName evidence="4">B30.2/SPRY domain-containing protein</fullName>
    </recommendedName>
</protein>
<evidence type="ECO:0000313" key="2">
    <source>
        <dbReference type="EMBL" id="KAA6376591.1"/>
    </source>
</evidence>